<dbReference type="InterPro" id="IPR029044">
    <property type="entry name" value="Nucleotide-diphossugar_trans"/>
</dbReference>
<dbReference type="SUPFAM" id="SSF53448">
    <property type="entry name" value="Nucleotide-diphospho-sugar transferases"/>
    <property type="match status" value="1"/>
</dbReference>
<organism evidence="1 2">
    <name type="scientific">Streptomyces vinaceus</name>
    <dbReference type="NCBI Taxonomy" id="1960"/>
    <lineage>
        <taxon>Bacteria</taxon>
        <taxon>Bacillati</taxon>
        <taxon>Actinomycetota</taxon>
        <taxon>Actinomycetes</taxon>
        <taxon>Kitasatosporales</taxon>
        <taxon>Streptomycetaceae</taxon>
        <taxon>Streptomyces</taxon>
    </lineage>
</organism>
<dbReference type="KEGG" id="svn:CP980_06950"/>
<dbReference type="Pfam" id="PF01501">
    <property type="entry name" value="Glyco_transf_8"/>
    <property type="match status" value="1"/>
</dbReference>
<evidence type="ECO:0000313" key="1">
    <source>
        <dbReference type="EMBL" id="QEV44833.1"/>
    </source>
</evidence>
<proteinExistence type="predicted"/>
<accession>A0A5J6J3T0</accession>
<sequence>MYAIGMCIDARYLLPALVTLGSVADHLPVADRRESAVRVLTNGLSPGQAAVMESFARRCGFGSFDLRWQAAPPESVMADAAYISVATYLRFGFTPGFLDRPFLIYVDADVHVRGDLSAPLNGLPADRVGAVQDEFNPAVGQCPALPGVAERWPHLVGRTYFNAGMLWVPAPMLAPMRAGVQQALVGGRQYIKHNDQCALNIWLLSSGTAHPVRPVFNRFEVDRFLERGDWVRRVLRRPVTRRDGHVVHFVGGQKPWMRSCPGTEDVRAYRQQMHRTLRHLTGAGAL</sequence>
<gene>
    <name evidence="1" type="ORF">CP980_06950</name>
</gene>
<dbReference type="AlphaFoldDB" id="A0A5J6J3T0"/>
<dbReference type="Gene3D" id="3.90.550.10">
    <property type="entry name" value="Spore Coat Polysaccharide Biosynthesis Protein SpsA, Chain A"/>
    <property type="match status" value="1"/>
</dbReference>
<name>A0A5J6J3T0_STRVI</name>
<evidence type="ECO:0000313" key="2">
    <source>
        <dbReference type="Proteomes" id="UP000325563"/>
    </source>
</evidence>
<keyword evidence="2" id="KW-1185">Reference proteome</keyword>
<reference evidence="1 2" key="1">
    <citation type="submission" date="2017-09" db="EMBL/GenBank/DDBJ databases">
        <authorList>
            <person name="Lee N."/>
            <person name="Cho B.-K."/>
        </authorList>
    </citation>
    <scope>NUCLEOTIDE SEQUENCE [LARGE SCALE GENOMIC DNA]</scope>
    <source>
        <strain evidence="1 2">ATCC 27476</strain>
    </source>
</reference>
<evidence type="ECO:0008006" key="3">
    <source>
        <dbReference type="Google" id="ProtNLM"/>
    </source>
</evidence>
<dbReference type="EMBL" id="CP023692">
    <property type="protein sequence ID" value="QEV44833.1"/>
    <property type="molecule type" value="Genomic_DNA"/>
</dbReference>
<dbReference type="Proteomes" id="UP000325563">
    <property type="component" value="Chromosome"/>
</dbReference>
<dbReference type="GO" id="GO:0016757">
    <property type="term" value="F:glycosyltransferase activity"/>
    <property type="evidence" value="ECO:0007669"/>
    <property type="project" value="InterPro"/>
</dbReference>
<protein>
    <recommendedName>
        <fullName evidence="3">Glycosyltransferase family 8 protein</fullName>
    </recommendedName>
</protein>
<dbReference type="InterPro" id="IPR002495">
    <property type="entry name" value="Glyco_trans_8"/>
</dbReference>